<protein>
    <submittedName>
        <fullName evidence="1">DUF432 domain-containing protein</fullName>
    </submittedName>
</protein>
<evidence type="ECO:0000313" key="2">
    <source>
        <dbReference type="Proteomes" id="UP001145087"/>
    </source>
</evidence>
<name>A0A9X3F7U3_9BACT</name>
<dbReference type="Pfam" id="PF04254">
    <property type="entry name" value="DUF432"/>
    <property type="match status" value="1"/>
</dbReference>
<sequence>MKKSFTWGKVALQKNSTNEFLINNIRLQFNSKNDVLAFKLVSPEEDMDEAAINRVVGKTSEITLLPALPDLPLVLKPKTNLSILPATIFKFYVYLPVTFQIYTGTVKSENKIYEQAIENLSSTWFGEPNEGELCYALYTSFDTEINNEKKGNEFVICPIEITNNSKETLEVKRLAVRGVHLNIYANNELMISNKVKIEYNGFETLSDIQFAKSATTSIPNLKQIATARIPETHTVLKRSFQLIRHITQY</sequence>
<keyword evidence="2" id="KW-1185">Reference proteome</keyword>
<comment type="caution">
    <text evidence="1">The sequence shown here is derived from an EMBL/GenBank/DDBJ whole genome shotgun (WGS) entry which is preliminary data.</text>
</comment>
<dbReference type="EMBL" id="JAPOHD010000031">
    <property type="protein sequence ID" value="MCY1722091.1"/>
    <property type="molecule type" value="Genomic_DNA"/>
</dbReference>
<evidence type="ECO:0000313" key="1">
    <source>
        <dbReference type="EMBL" id="MCY1722091.1"/>
    </source>
</evidence>
<organism evidence="1 2">
    <name type="scientific">Draconibacterium aestuarii</name>
    <dbReference type="NCBI Taxonomy" id="2998507"/>
    <lineage>
        <taxon>Bacteria</taxon>
        <taxon>Pseudomonadati</taxon>
        <taxon>Bacteroidota</taxon>
        <taxon>Bacteroidia</taxon>
        <taxon>Marinilabiliales</taxon>
        <taxon>Prolixibacteraceae</taxon>
        <taxon>Draconibacterium</taxon>
    </lineage>
</organism>
<dbReference type="RefSeq" id="WP_343334421.1">
    <property type="nucleotide sequence ID" value="NZ_JAPOHD010000031.1"/>
</dbReference>
<dbReference type="AlphaFoldDB" id="A0A9X3F7U3"/>
<dbReference type="Proteomes" id="UP001145087">
    <property type="component" value="Unassembled WGS sequence"/>
</dbReference>
<proteinExistence type="predicted"/>
<accession>A0A9X3F7U3</accession>
<reference evidence="1" key="1">
    <citation type="submission" date="2022-11" db="EMBL/GenBank/DDBJ databases">
        <title>Marilongibacter aestuarii gen. nov., sp. nov., isolated from tidal flat sediment.</title>
        <authorList>
            <person name="Jiayan W."/>
        </authorList>
    </citation>
    <scope>NUCLEOTIDE SEQUENCE</scope>
    <source>
        <strain evidence="1">Z1-6</strain>
    </source>
</reference>
<gene>
    <name evidence="1" type="ORF">OU798_17190</name>
</gene>
<dbReference type="InterPro" id="IPR007366">
    <property type="entry name" value="DUF432"/>
</dbReference>